<dbReference type="Proteomes" id="UP000007752">
    <property type="component" value="Chromosome 1"/>
</dbReference>
<sequence>MCSPPTDARRKARAAARASTSISAPPIGKADEDAERRAAHTHGNAPSSTCIPAADGARRRSRAADYSESSKVGESSTCSRAPSLGKRLLPWCTTIFSDVSLVERKANVYGLFDEEEEEEEEEAESLFYCVAPECRSGVEEDHQTHAAGHDTLLIRFLGGGGGGYLRVIGDEPWSWFVGGIESIPVEKGKGKLVPLRPPSGRRCKTCADVLVAAESALFCTFQCKARSGEVAGHRWAQDLLLDDFAVPCESHHSCAPGTFGSKNSRFTTGRVIDSDGRTVIRHVSDPDGGRCRGVCTICKGDVASADHACLRSLQRCVAIIMGTLGSVCAYMVATMVASSWILTGLNAVQYCTDPAVAPGHRIITIRCPSTARCRQCQYRVSADMVLDCSLSWQPQYGHKKRP</sequence>
<protein>
    <submittedName>
        <fullName evidence="3">Uncharacterized protein</fullName>
    </submittedName>
</protein>
<keyword evidence="2" id="KW-0472">Membrane</keyword>
<reference evidence="3" key="2">
    <citation type="submission" date="2008-12" db="EMBL/GenBank/DDBJ databases">
        <title>Improved gene annotation of the rice (Oryza sativa) genomes.</title>
        <authorList>
            <person name="Wang J."/>
            <person name="Li R."/>
            <person name="Fan W."/>
            <person name="Huang Q."/>
            <person name="Zhang J."/>
            <person name="Zhou Y."/>
            <person name="Hu Y."/>
            <person name="Zi S."/>
            <person name="Li J."/>
            <person name="Ni P."/>
            <person name="Zheng H."/>
            <person name="Zhang Y."/>
            <person name="Zhao M."/>
            <person name="Hao Q."/>
            <person name="McDermott J."/>
            <person name="Samudrala R."/>
            <person name="Kristiansen K."/>
            <person name="Wong G.K.-S."/>
        </authorList>
    </citation>
    <scope>NUCLEOTIDE SEQUENCE</scope>
</reference>
<keyword evidence="2" id="KW-1133">Transmembrane helix</keyword>
<feature type="compositionally biased region" description="Basic and acidic residues" evidence="1">
    <location>
        <begin position="56"/>
        <end position="65"/>
    </location>
</feature>
<organism evidence="3">
    <name type="scientific">Oryza sativa subsp. japonica</name>
    <name type="common">Rice</name>
    <dbReference type="NCBI Taxonomy" id="39947"/>
    <lineage>
        <taxon>Eukaryota</taxon>
        <taxon>Viridiplantae</taxon>
        <taxon>Streptophyta</taxon>
        <taxon>Embryophyta</taxon>
        <taxon>Tracheophyta</taxon>
        <taxon>Spermatophyta</taxon>
        <taxon>Magnoliopsida</taxon>
        <taxon>Liliopsida</taxon>
        <taxon>Poales</taxon>
        <taxon>Poaceae</taxon>
        <taxon>BOP clade</taxon>
        <taxon>Oryzoideae</taxon>
        <taxon>Oryzeae</taxon>
        <taxon>Oryzinae</taxon>
        <taxon>Oryza</taxon>
        <taxon>Oryza sativa</taxon>
    </lineage>
</organism>
<dbReference type="EMBL" id="CM000138">
    <property type="protein sequence ID" value="EEE54208.1"/>
    <property type="molecule type" value="Genomic_DNA"/>
</dbReference>
<proteinExistence type="predicted"/>
<evidence type="ECO:0000256" key="2">
    <source>
        <dbReference type="SAM" id="Phobius"/>
    </source>
</evidence>
<accession>B9EUL7</accession>
<feature type="compositionally biased region" description="Basic and acidic residues" evidence="1">
    <location>
        <begin position="29"/>
        <end position="38"/>
    </location>
</feature>
<gene>
    <name evidence="3" type="ORF">OsJ_01053</name>
</gene>
<feature type="region of interest" description="Disordered" evidence="1">
    <location>
        <begin position="1"/>
        <end position="81"/>
    </location>
</feature>
<dbReference type="AlphaFoldDB" id="B9EUL7"/>
<reference evidence="3" key="1">
    <citation type="journal article" date="2005" name="PLoS Biol.">
        <title>The genomes of Oryza sativa: a history of duplications.</title>
        <authorList>
            <person name="Yu J."/>
            <person name="Wang J."/>
            <person name="Lin W."/>
            <person name="Li S."/>
            <person name="Li H."/>
            <person name="Zhou J."/>
            <person name="Ni P."/>
            <person name="Dong W."/>
            <person name="Hu S."/>
            <person name="Zeng C."/>
            <person name="Zhang J."/>
            <person name="Zhang Y."/>
            <person name="Li R."/>
            <person name="Xu Z."/>
            <person name="Li S."/>
            <person name="Li X."/>
            <person name="Zheng H."/>
            <person name="Cong L."/>
            <person name="Lin L."/>
            <person name="Yin J."/>
            <person name="Geng J."/>
            <person name="Li G."/>
            <person name="Shi J."/>
            <person name="Liu J."/>
            <person name="Lv H."/>
            <person name="Li J."/>
            <person name="Wang J."/>
            <person name="Deng Y."/>
            <person name="Ran L."/>
            <person name="Shi X."/>
            <person name="Wang X."/>
            <person name="Wu Q."/>
            <person name="Li C."/>
            <person name="Ren X."/>
            <person name="Wang J."/>
            <person name="Wang X."/>
            <person name="Li D."/>
            <person name="Liu D."/>
            <person name="Zhang X."/>
            <person name="Ji Z."/>
            <person name="Zhao W."/>
            <person name="Sun Y."/>
            <person name="Zhang Z."/>
            <person name="Bao J."/>
            <person name="Han Y."/>
            <person name="Dong L."/>
            <person name="Ji J."/>
            <person name="Chen P."/>
            <person name="Wu S."/>
            <person name="Liu J."/>
            <person name="Xiao Y."/>
            <person name="Bu D."/>
            <person name="Tan J."/>
            <person name="Yang L."/>
            <person name="Ye C."/>
            <person name="Zhang J."/>
            <person name="Xu J."/>
            <person name="Zhou Y."/>
            <person name="Yu Y."/>
            <person name="Zhang B."/>
            <person name="Zhuang S."/>
            <person name="Wei H."/>
            <person name="Liu B."/>
            <person name="Lei M."/>
            <person name="Yu H."/>
            <person name="Li Y."/>
            <person name="Xu H."/>
            <person name="Wei S."/>
            <person name="He X."/>
            <person name="Fang L."/>
            <person name="Zhang Z."/>
            <person name="Zhang Y."/>
            <person name="Huang X."/>
            <person name="Su Z."/>
            <person name="Tong W."/>
            <person name="Li J."/>
            <person name="Tong Z."/>
            <person name="Li S."/>
            <person name="Ye J."/>
            <person name="Wang L."/>
            <person name="Fang L."/>
            <person name="Lei T."/>
            <person name="Chen C."/>
            <person name="Chen H."/>
            <person name="Xu Z."/>
            <person name="Li H."/>
            <person name="Huang H."/>
            <person name="Zhang F."/>
            <person name="Xu H."/>
            <person name="Li N."/>
            <person name="Zhao C."/>
            <person name="Li S."/>
            <person name="Dong L."/>
            <person name="Huang Y."/>
            <person name="Li L."/>
            <person name="Xi Y."/>
            <person name="Qi Q."/>
            <person name="Li W."/>
            <person name="Zhang B."/>
            <person name="Hu W."/>
            <person name="Zhang Y."/>
            <person name="Tian X."/>
            <person name="Jiao Y."/>
            <person name="Liang X."/>
            <person name="Jin J."/>
            <person name="Gao L."/>
            <person name="Zheng W."/>
            <person name="Hao B."/>
            <person name="Liu S."/>
            <person name="Wang W."/>
            <person name="Yuan L."/>
            <person name="Cao M."/>
            <person name="McDermott J."/>
            <person name="Samudrala R."/>
            <person name="Wang J."/>
            <person name="Wong G.K."/>
            <person name="Yang H."/>
        </authorList>
    </citation>
    <scope>NUCLEOTIDE SEQUENCE [LARGE SCALE GENOMIC DNA]</scope>
</reference>
<feature type="transmembrane region" description="Helical" evidence="2">
    <location>
        <begin position="317"/>
        <end position="342"/>
    </location>
</feature>
<name>B9EUL7_ORYSJ</name>
<evidence type="ECO:0000313" key="3">
    <source>
        <dbReference type="EMBL" id="EEE54208.1"/>
    </source>
</evidence>
<keyword evidence="2" id="KW-0812">Transmembrane</keyword>
<evidence type="ECO:0000256" key="1">
    <source>
        <dbReference type="SAM" id="MobiDB-lite"/>
    </source>
</evidence>